<organism evidence="1 2">
    <name type="scientific">Eubacterium callanderi</name>
    <dbReference type="NCBI Taxonomy" id="53442"/>
    <lineage>
        <taxon>Bacteria</taxon>
        <taxon>Bacillati</taxon>
        <taxon>Bacillota</taxon>
        <taxon>Clostridia</taxon>
        <taxon>Eubacteriales</taxon>
        <taxon>Eubacteriaceae</taxon>
        <taxon>Eubacterium</taxon>
    </lineage>
</organism>
<name>A0AB74EY05_9FIRM</name>
<protein>
    <submittedName>
        <fullName evidence="1">Uncharacterized protein</fullName>
    </submittedName>
</protein>
<sequence>MGLEPRGGLSVKKTNWFLAKISEVLKTEEDKCRAFVSLMAHHLNLIHE</sequence>
<accession>A0AB74EY05</accession>
<reference evidence="1 2" key="1">
    <citation type="submission" date="2016-11" db="EMBL/GenBank/DDBJ databases">
        <authorList>
            <person name="Varghese N."/>
            <person name="Submissions S."/>
        </authorList>
    </citation>
    <scope>NUCLEOTIDE SEQUENCE [LARGE SCALE GENOMIC DNA]</scope>
    <source>
        <strain evidence="1 2">FD</strain>
    </source>
</reference>
<proteinExistence type="predicted"/>
<dbReference type="Proteomes" id="UP000184012">
    <property type="component" value="Unassembled WGS sequence"/>
</dbReference>
<dbReference type="EMBL" id="FRBP01000004">
    <property type="protein sequence ID" value="SHL35549.1"/>
    <property type="molecule type" value="Genomic_DNA"/>
</dbReference>
<dbReference type="AlphaFoldDB" id="A0AB74EY05"/>
<evidence type="ECO:0000313" key="2">
    <source>
        <dbReference type="Proteomes" id="UP000184012"/>
    </source>
</evidence>
<comment type="caution">
    <text evidence="1">The sequence shown here is derived from an EMBL/GenBank/DDBJ whole genome shotgun (WGS) entry which is preliminary data.</text>
</comment>
<gene>
    <name evidence="1" type="ORF">SAMN04515649_104189</name>
</gene>
<evidence type="ECO:0000313" key="1">
    <source>
        <dbReference type="EMBL" id="SHL35549.1"/>
    </source>
</evidence>